<protein>
    <submittedName>
        <fullName evidence="1">Mevalonate kinase</fullName>
    </submittedName>
</protein>
<proteinExistence type="predicted"/>
<organism evidence="1 2">
    <name type="scientific">Algibacter pectinivorans</name>
    <dbReference type="NCBI Taxonomy" id="870482"/>
    <lineage>
        <taxon>Bacteria</taxon>
        <taxon>Pseudomonadati</taxon>
        <taxon>Bacteroidota</taxon>
        <taxon>Flavobacteriia</taxon>
        <taxon>Flavobacteriales</taxon>
        <taxon>Flavobacteriaceae</taxon>
        <taxon>Algibacter</taxon>
    </lineage>
</organism>
<dbReference type="SUPFAM" id="SSF54211">
    <property type="entry name" value="Ribosomal protein S5 domain 2-like"/>
    <property type="match status" value="1"/>
</dbReference>
<evidence type="ECO:0000313" key="2">
    <source>
        <dbReference type="Proteomes" id="UP000199439"/>
    </source>
</evidence>
<dbReference type="InterPro" id="IPR020568">
    <property type="entry name" value="Ribosomal_Su5_D2-typ_SF"/>
</dbReference>
<dbReference type="RefSeq" id="WP_092851331.1">
    <property type="nucleotide sequence ID" value="NZ_FOMI01000005.1"/>
</dbReference>
<keyword evidence="2" id="KW-1185">Reference proteome</keyword>
<dbReference type="NCBIfam" id="NF040656">
    <property type="entry name" value="GHMP_GYDIA"/>
    <property type="match status" value="1"/>
</dbReference>
<keyword evidence="1" id="KW-0808">Transferase</keyword>
<reference evidence="2" key="1">
    <citation type="submission" date="2016-10" db="EMBL/GenBank/DDBJ databases">
        <authorList>
            <person name="Varghese N."/>
            <person name="Submissions S."/>
        </authorList>
    </citation>
    <scope>NUCLEOTIDE SEQUENCE [LARGE SCALE GENOMIC DNA]</scope>
    <source>
        <strain evidence="2">DSM 25730</strain>
    </source>
</reference>
<dbReference type="EMBL" id="FOMI01000005">
    <property type="protein sequence ID" value="SFD14988.1"/>
    <property type="molecule type" value="Genomic_DNA"/>
</dbReference>
<gene>
    <name evidence="1" type="ORF">SAMN04487987_10518</name>
</gene>
<dbReference type="InterPro" id="IPR014721">
    <property type="entry name" value="Ribsml_uS5_D2-typ_fold_subgr"/>
</dbReference>
<dbReference type="AlphaFoldDB" id="A0A1I1Q551"/>
<sequence>MKNKTFYSHGKLLLSAEYVVLDGALALAIPTKYGQSLIVEPINEPVLHWKSFDETKNIWFETKFELKGNTIEGQDLNNAISNRLIEIFQASKALNPEFLNINQGYNLETHLEFPKNWGLGTSSTLITNIAKWANIDPFQLLDKTFGGSGYDIACAQHHNPITYRIAPDKKIVEPANFNPIFKEQLYFVHLNKKQNSRDGIKHYHENKKNAASTINTINNITLNMISCQTLNFFQDLMVSHENLIAKLTKQTPVKDIYFRDFEGAVKSLGAWGGDFVLVASKQNPTAYFKAKGFNTIIPYGKMAL</sequence>
<accession>A0A1I1Q551</accession>
<dbReference type="OrthoDB" id="5288719at2"/>
<dbReference type="STRING" id="870482.SAMN04487987_10518"/>
<dbReference type="GO" id="GO:0016301">
    <property type="term" value="F:kinase activity"/>
    <property type="evidence" value="ECO:0007669"/>
    <property type="project" value="UniProtKB-KW"/>
</dbReference>
<dbReference type="InterPro" id="IPR047765">
    <property type="entry name" value="GHMP_GYDIA-like"/>
</dbReference>
<name>A0A1I1Q551_9FLAO</name>
<dbReference type="Proteomes" id="UP000199439">
    <property type="component" value="Unassembled WGS sequence"/>
</dbReference>
<evidence type="ECO:0000313" key="1">
    <source>
        <dbReference type="EMBL" id="SFD14988.1"/>
    </source>
</evidence>
<dbReference type="Gene3D" id="3.30.230.10">
    <property type="match status" value="1"/>
</dbReference>
<keyword evidence="1" id="KW-0418">Kinase</keyword>